<dbReference type="SUPFAM" id="SSF89796">
    <property type="entry name" value="CoA-transferase family III (CaiB/BaiF)"/>
    <property type="match status" value="1"/>
</dbReference>
<dbReference type="PANTHER" id="PTHR48207">
    <property type="entry name" value="SUCCINATE--HYDROXYMETHYLGLUTARATE COA-TRANSFERASE"/>
    <property type="match status" value="1"/>
</dbReference>
<dbReference type="InterPro" id="IPR044855">
    <property type="entry name" value="CoA-Trfase_III_dom3_sf"/>
</dbReference>
<dbReference type="Gene3D" id="3.30.1540.10">
    <property type="entry name" value="formyl-coa transferase, domain 3"/>
    <property type="match status" value="1"/>
</dbReference>
<sequence>MKEVWYPDPKKAWNPEPPGSWSFDPPYDKNPETGEDMEKIPFEEYCRKIFDPKKIWDKPEALKGWRHLSQTMYILSPHVGATLAEYGAEVIKFEMPKLADPMRHTSPFNEAYLWPETDHRPMVGTGWGFLQANANKYFVTIDYHAPEAREIVEDLWRISDSLAECYRPGTFYRWGIGYPQVMEVNPRLIYIWLGGFGNYGPRRYGGSYDILGQACGGLAAITGFHEDFGGHPAKQTNWVIDWYSGLTGLVGVLAAAHYRKKTGLGTFVDLSQISCATRATGYAFPVYGRFGVVRQRWGNWDTLLCVHGIIYCGKSIDPEHDNPQVREEMRYVMVSAFQDEDFHELCRIIGRLDLWEKYKYFKDRVNPRAQIEIYAALEEWAADKNRNQVVEILNEAGLIAVPVMSAKDIYECEHFWVRGSVYWVDDPLYGEVLCHAATSKLSETPPRTKWVWRPLGADNIRIYHELLGYPLSKLKELYEKGII</sequence>
<dbReference type="InterPro" id="IPR003673">
    <property type="entry name" value="CoA-Trfase_fam_III"/>
</dbReference>
<dbReference type="EMBL" id="DTPI01000032">
    <property type="protein sequence ID" value="HGE66754.1"/>
    <property type="molecule type" value="Genomic_DNA"/>
</dbReference>
<dbReference type="InterPro" id="IPR023606">
    <property type="entry name" value="CoA-Trfase_III_dom_1_sf"/>
</dbReference>
<accession>A0A7C4S5R3</accession>
<comment type="caution">
    <text evidence="4">The sequence shown here is derived from an EMBL/GenBank/DDBJ whole genome shotgun (WGS) entry which is preliminary data.</text>
</comment>
<keyword evidence="1 4" id="KW-0808">Transferase</keyword>
<organism evidence="4">
    <name type="scientific">Geoglobus ahangari</name>
    <dbReference type="NCBI Taxonomy" id="113653"/>
    <lineage>
        <taxon>Archaea</taxon>
        <taxon>Methanobacteriati</taxon>
        <taxon>Methanobacteriota</taxon>
        <taxon>Archaeoglobi</taxon>
        <taxon>Archaeoglobales</taxon>
        <taxon>Archaeoglobaceae</taxon>
        <taxon>Geoglobus</taxon>
    </lineage>
</organism>
<dbReference type="EMBL" id="DTAK01000012">
    <property type="protein sequence ID" value="HGU58986.1"/>
    <property type="molecule type" value="Genomic_DNA"/>
</dbReference>
<feature type="compositionally biased region" description="Basic and acidic residues" evidence="2">
    <location>
        <begin position="26"/>
        <end position="35"/>
    </location>
</feature>
<feature type="region of interest" description="Disordered" evidence="2">
    <location>
        <begin position="1"/>
        <end position="35"/>
    </location>
</feature>
<dbReference type="Pfam" id="PF02515">
    <property type="entry name" value="CoA_transf_3"/>
    <property type="match status" value="1"/>
</dbReference>
<gene>
    <name evidence="4" type="ORF">ENT89_02060</name>
    <name evidence="3" type="ORF">ENX77_06540</name>
</gene>
<dbReference type="InterPro" id="IPR050483">
    <property type="entry name" value="CoA-transferase_III_domain"/>
</dbReference>
<evidence type="ECO:0000256" key="1">
    <source>
        <dbReference type="ARBA" id="ARBA00022679"/>
    </source>
</evidence>
<dbReference type="GO" id="GO:0008410">
    <property type="term" value="F:CoA-transferase activity"/>
    <property type="evidence" value="ECO:0007669"/>
    <property type="project" value="TreeGrafter"/>
</dbReference>
<reference evidence="4" key="1">
    <citation type="journal article" date="2020" name="mSystems">
        <title>Genome- and Community-Level Interaction Insights into Carbon Utilization and Element Cycling Functions of Hydrothermarchaeota in Hydrothermal Sediment.</title>
        <authorList>
            <person name="Zhou Z."/>
            <person name="Liu Y."/>
            <person name="Xu W."/>
            <person name="Pan J."/>
            <person name="Luo Z.H."/>
            <person name="Li M."/>
        </authorList>
    </citation>
    <scope>NUCLEOTIDE SEQUENCE [LARGE SCALE GENOMIC DNA]</scope>
    <source>
        <strain evidence="4">SpSt-62</strain>
        <strain evidence="3">SpSt-97</strain>
    </source>
</reference>
<evidence type="ECO:0000256" key="2">
    <source>
        <dbReference type="SAM" id="MobiDB-lite"/>
    </source>
</evidence>
<name>A0A7C4S5R3_9EURY</name>
<feature type="compositionally biased region" description="Basic and acidic residues" evidence="2">
    <location>
        <begin position="1"/>
        <end position="13"/>
    </location>
</feature>
<evidence type="ECO:0000313" key="3">
    <source>
        <dbReference type="EMBL" id="HGE66754.1"/>
    </source>
</evidence>
<dbReference type="PANTHER" id="PTHR48207:SF3">
    <property type="entry name" value="SUCCINATE--HYDROXYMETHYLGLUTARATE COA-TRANSFERASE"/>
    <property type="match status" value="1"/>
</dbReference>
<dbReference type="AlphaFoldDB" id="A0A7C4S5R3"/>
<dbReference type="Gene3D" id="3.40.50.10540">
    <property type="entry name" value="Crotonobetainyl-coa:carnitine coa-transferase, domain 1"/>
    <property type="match status" value="1"/>
</dbReference>
<evidence type="ECO:0000313" key="4">
    <source>
        <dbReference type="EMBL" id="HGU58986.1"/>
    </source>
</evidence>
<protein>
    <submittedName>
        <fullName evidence="4">CoA transferase</fullName>
    </submittedName>
</protein>
<proteinExistence type="predicted"/>